<evidence type="ECO:0000256" key="1">
    <source>
        <dbReference type="ARBA" id="ARBA00006865"/>
    </source>
</evidence>
<keyword evidence="2" id="KW-0732">Signal</keyword>
<dbReference type="GO" id="GO:0004553">
    <property type="term" value="F:hydrolase activity, hydrolyzing O-glycosyl compounds"/>
    <property type="evidence" value="ECO:0007669"/>
    <property type="project" value="InterPro"/>
</dbReference>
<dbReference type="InterPro" id="IPR013320">
    <property type="entry name" value="ConA-like_dom_sf"/>
</dbReference>
<dbReference type="PANTHER" id="PTHR10963:SF55">
    <property type="entry name" value="GLYCOSIDE HYDROLASE FAMILY 16 PROTEIN"/>
    <property type="match status" value="1"/>
</dbReference>
<dbReference type="PANTHER" id="PTHR10963">
    <property type="entry name" value="GLYCOSYL HYDROLASE-RELATED"/>
    <property type="match status" value="1"/>
</dbReference>
<evidence type="ECO:0000259" key="3">
    <source>
        <dbReference type="PROSITE" id="PS51762"/>
    </source>
</evidence>
<dbReference type="CDD" id="cd09621">
    <property type="entry name" value="CBM9_like_5"/>
    <property type="match status" value="1"/>
</dbReference>
<dbReference type="SUPFAM" id="SSF49344">
    <property type="entry name" value="CBD9-like"/>
    <property type="match status" value="1"/>
</dbReference>
<dbReference type="Gene3D" id="2.60.120.200">
    <property type="match status" value="1"/>
</dbReference>
<dbReference type="Gene3D" id="2.60.120.260">
    <property type="entry name" value="Galactose-binding domain-like"/>
    <property type="match status" value="4"/>
</dbReference>
<dbReference type="SUPFAM" id="SSF49899">
    <property type="entry name" value="Concanavalin A-like lectins/glucanases"/>
    <property type="match status" value="1"/>
</dbReference>
<sequence>MKIKPMTKWTALLLAAVLMLSGLIPGTARSTSADPLPGELLTTVDASTVPYSGQWTGNATQTAFTFTGTQWWSDTWSWMYDNVSNANEAVTFHFTGDYIALNMSKHDHGGKVNIYVDGTLKSTVDTVNPTWVESAKVFEQMGLASGAHTLKVEVAGKSIATDAYVLIKSFVYGSAPSPNLDPPPAPAANHTLVNAASVPGTGRWTDNTTQTSFTFTGTQWWSDSWSWMYDNVANANEAVQFNFTGNSIALYMTKHAEGGKVNIYVDGALKTTVDTLNAGWVESAKVYEQTGLTQGAHAIKVEVAGKSIAGNAYVLIKAFDYGSQPPVNLDPPPAPAAGHTLVDAAAVPGSGQWSANAAQTAFTFTGTGWWSDGWSWMYDNVANANEAVQFNFTGNSIALYMTKHAEGGKANIYVDGTLMTTVDTANPTWVESAKVYENTSLTQGAHAIKIETAGKSIAGNAYVLVKAFDYGTEQTPTDPGTDPNKVVVNADSNPHSGGWTTNAAEPEFTFNGAGWWSDGWSWMYDNVDNANESVDFHFTGTTIALYMTKQQQGGIVKVYIDGLLESTIDTYNATWVDSANVFEETGLPAGAHTLTVKVAGKSISGSAYALIKAFEYTPSAGGGTSPYKFKLITVTSPTYYSAINGQVGVTFYAPGFTSASAESLHAPDSAHTNAYGYMKALTSSNIALDQNDNGKGTFTFNAADFPEGPVAIHIKAWNASGESDDSYLQLINNAGTTAWNGGPANTRSTVPAAIAAHGLTMQQVFLDDFTTMPTISYTGAGADKYAAAKPDPSGWPEYADAKFTPPNYSYGSAVSNYSPFSIVNSDYMKIETKDWGSTVVEPNWGQTFTTGFLASMGTDGSGFTTKPGAAQYFETRMFLPPNPGLWPAFWTLSPNDPNGRPGNDELDVLEAYMGGNPTTTTFNHHTWGDGYGGIHTGGTASTNSFGNGVNLSEGWHTYGMLITEDTTYYYFDDQYIPGSSHPTLDRSWTVGNYFMINNAFRKSDADSYRGGFDRYGNTAEMYVDWVRVFQVQNTGFTPVFTSASVTPGSNVSIDITRDSSAQALSGTYNLSLPSGWSVVSGGSFTSGHAKDTLVLSVPSSFQQFQGTIGITPVSGGTTYTTQNVSYTTKGLYSTEISPSVNASGGYDLNFKYSNHASGATTNIVVTATGPNGWTQTKTISSVAANASQTAVFTIPTLDSYATGSFAFHVQLNGGYAFDVQRPISALVAHKAAAAITIDGTIHASEWTGATDIVLNQQSQASGTWSGVNDQSATAKVKWDDDYLYLAVQVKDDIHSMTQANIVDAWAGDSLQVSIDPARASGPVAGGPHLSFTAALNSSTGAYGIAVDRSDYAALGLSAGQLLTRSHGFVKRDETAKTTTYTLAFDWDDIRPAAYAGTKDIGLSFVVNDSDGSGRKGWLSYMGGIANGKDPAQFGDLILAN</sequence>
<dbReference type="InterPro" id="IPR000757">
    <property type="entry name" value="Beta-glucanase-like"/>
</dbReference>
<gene>
    <name evidence="4" type="ORF">GZH47_21920</name>
</gene>
<evidence type="ECO:0000313" key="5">
    <source>
        <dbReference type="Proteomes" id="UP000479114"/>
    </source>
</evidence>
<feature type="signal peptide" evidence="2">
    <location>
        <begin position="1"/>
        <end position="30"/>
    </location>
</feature>
<dbReference type="Gene3D" id="2.60.40.1190">
    <property type="match status" value="1"/>
</dbReference>
<reference evidence="4 5" key="1">
    <citation type="submission" date="2020-02" db="EMBL/GenBank/DDBJ databases">
        <title>Paenibacillus sp. nov., isolated from rhizosphere soil of tomato.</title>
        <authorList>
            <person name="Weon H.-Y."/>
            <person name="Lee S.A."/>
        </authorList>
    </citation>
    <scope>NUCLEOTIDE SEQUENCE [LARGE SCALE GENOMIC DNA]</scope>
    <source>
        <strain evidence="4 5">14171R-81</strain>
    </source>
</reference>
<proteinExistence type="inferred from homology"/>
<name>A0A6C0P3T8_9BACL</name>
<dbReference type="CDD" id="cd08023">
    <property type="entry name" value="GH16_laminarinase_like"/>
    <property type="match status" value="1"/>
</dbReference>
<comment type="similarity">
    <text evidence="1">Belongs to the glycosyl hydrolase 16 family.</text>
</comment>
<dbReference type="EMBL" id="CP048286">
    <property type="protein sequence ID" value="QHW33178.1"/>
    <property type="molecule type" value="Genomic_DNA"/>
</dbReference>
<evidence type="ECO:0000256" key="2">
    <source>
        <dbReference type="SAM" id="SignalP"/>
    </source>
</evidence>
<dbReference type="Pfam" id="PF06452">
    <property type="entry name" value="CBM9_1"/>
    <property type="match status" value="1"/>
</dbReference>
<feature type="chain" id="PRO_5038369414" description="GH16 domain-containing protein" evidence="2">
    <location>
        <begin position="31"/>
        <end position="1440"/>
    </location>
</feature>
<dbReference type="KEGG" id="prz:GZH47_21920"/>
<accession>A0A6C0P3T8</accession>
<dbReference type="PROSITE" id="PS51762">
    <property type="entry name" value="GH16_2"/>
    <property type="match status" value="1"/>
</dbReference>
<evidence type="ECO:0000313" key="4">
    <source>
        <dbReference type="EMBL" id="QHW33178.1"/>
    </source>
</evidence>
<dbReference type="InterPro" id="IPR010502">
    <property type="entry name" value="Carb-bd_dom_fam9"/>
</dbReference>
<dbReference type="GO" id="GO:0016052">
    <property type="term" value="P:carbohydrate catabolic process"/>
    <property type="evidence" value="ECO:0007669"/>
    <property type="project" value="InterPro"/>
</dbReference>
<organism evidence="4 5">
    <name type="scientific">Paenibacillus rhizovicinus</name>
    <dbReference type="NCBI Taxonomy" id="2704463"/>
    <lineage>
        <taxon>Bacteria</taxon>
        <taxon>Bacillati</taxon>
        <taxon>Bacillota</taxon>
        <taxon>Bacilli</taxon>
        <taxon>Bacillales</taxon>
        <taxon>Paenibacillaceae</taxon>
        <taxon>Paenibacillus</taxon>
    </lineage>
</organism>
<dbReference type="RefSeq" id="WP_162643155.1">
    <property type="nucleotide sequence ID" value="NZ_CP048286.1"/>
</dbReference>
<dbReference type="InterPro" id="IPR050546">
    <property type="entry name" value="Glycosyl_Hydrlase_16"/>
</dbReference>
<dbReference type="GO" id="GO:0030246">
    <property type="term" value="F:carbohydrate binding"/>
    <property type="evidence" value="ECO:0007669"/>
    <property type="project" value="InterPro"/>
</dbReference>
<keyword evidence="5" id="KW-1185">Reference proteome</keyword>
<feature type="domain" description="GH16" evidence="3">
    <location>
        <begin position="737"/>
        <end position="1034"/>
    </location>
</feature>
<protein>
    <recommendedName>
        <fullName evidence="3">GH16 domain-containing protein</fullName>
    </recommendedName>
</protein>
<dbReference type="Proteomes" id="UP000479114">
    <property type="component" value="Chromosome"/>
</dbReference>